<evidence type="ECO:0000313" key="3">
    <source>
        <dbReference type="Proteomes" id="UP000183642"/>
    </source>
</evidence>
<dbReference type="InterPro" id="IPR011990">
    <property type="entry name" value="TPR-like_helical_dom_sf"/>
</dbReference>
<dbReference type="EMBL" id="FOWE01000001">
    <property type="protein sequence ID" value="SFN88932.1"/>
    <property type="molecule type" value="Genomic_DNA"/>
</dbReference>
<protein>
    <submittedName>
        <fullName evidence="2">CHAT domain-containing protein</fullName>
    </submittedName>
</protein>
<accession>A0A1I5CPU2</accession>
<dbReference type="RefSeq" id="WP_143107982.1">
    <property type="nucleotide sequence ID" value="NZ_FOWE01000001.1"/>
</dbReference>
<name>A0A1I5CPU2_9ACTN</name>
<organism evidence="2 3">
    <name type="scientific">Geodermatophilus obscurus</name>
    <dbReference type="NCBI Taxonomy" id="1861"/>
    <lineage>
        <taxon>Bacteria</taxon>
        <taxon>Bacillati</taxon>
        <taxon>Actinomycetota</taxon>
        <taxon>Actinomycetes</taxon>
        <taxon>Geodermatophilales</taxon>
        <taxon>Geodermatophilaceae</taxon>
        <taxon>Geodermatophilus</taxon>
    </lineage>
</organism>
<feature type="region of interest" description="Disordered" evidence="1">
    <location>
        <begin position="291"/>
        <end position="323"/>
    </location>
</feature>
<evidence type="ECO:0000313" key="2">
    <source>
        <dbReference type="EMBL" id="SFN88932.1"/>
    </source>
</evidence>
<proteinExistence type="predicted"/>
<gene>
    <name evidence="2" type="ORF">SAMN05660359_00448</name>
</gene>
<sequence length="1375" mass="147197">MAGLVLEPLEVAGPTRWRWLLRTEDGEPLASHQVAMPEGDFEHGGFTDLYRWLRWQADPQRRVTAEAELTHRVGDWIGRHVLGSEVMEALLDEAPVTVRVPVPADLGFLPYRPWEIASRQGQVLGRKEVGFVFDLPETRPRFRTSQEAGGAGPLRVLALFSLPTGGTVLGLRRERHALQQLIGQLGQGQFPKAVQLRVLQYGVTRDALKTAVGEGDGWDVLHISGHGGAGQLVLEHEDGTPDELGVDELAELLFPMRKRLRLAVLSACESGAATAAETLRLLHRAEQAEELEKQANQEAGLPPADASPAGTAPAAPAGGTAPAEGWPGLGRSLVEKLGCAVLAMRYPLIDDFAIDLARHFYGELFQQGQPVDVALARALPQAARIPPSLGAPAVSLATPALLGPATDLTLRPPVGRAAPISLVLAGFPEEPPRFVGRTGTLTCARHALLPGSGQAGVLLHGMAGAGKTTAALELAYQTAAGFTAAAWWTAPPADQWTTALNSLATALETQLNPDLDPQGPNVQLVGNTATHTLLAAYLPRLTALVKQIRLLLVLDNLETLLTVDGQWLDPRFGRLVAALTGHTGASRVVLTSRTRPTELDPDRVVVLPVHALSRDEALLLARELPHLRALTHDTKPATRSTSPRVDRDRALLARTLTVVQGHSKMLELADAAAADPTVLEARVAAAEAAAAARGTPLAAFLNTGHTEAEPGQLLPALQGWTRAAAAALPEPSRLLLQLVAAAEPDDRTSIVLDASWAELWRRLGRPGDPPPWPDILLPLAAALIDLEPYGDPEDPDRPVRYRLHPGVADTIRADTPPEVLTAVDTGLAASWLAIFGWAQKREQQDATGRLMVRAALAAAPYLRRLHQWDAAGILLEQALLRDTSPGTVATALPHLEAIADATTGTDEGVKNQGVLARAVADIDPTEGERRLRAVLDEATDRGRHTLASAAAGDLANLLRDRGRYAEALTVLDRTAELTRRAGLGPWTQLLDAGRRLQLLGFTGDPQPVLDEVQQLRARMHQLTDQLGDNETVHPWNVREIILGTGSSAARDLGRWEEALDLNAEQLDSLRRRGASPYQLASFAFNDYGPLLELGRLPEADRLLRACQDQFEQAEATALLGNVLGARADLANRQGHPEAAIRLEEIALRYKYAAGDTGGIAGGHHNLANYQQRAGTAPAVWLAHRLAAALLRHLTGHSRLQETLRTLARELTDPTTAAALPTTIGQIRASVESVEGVYLGALLDALQPDSDQQQAALDEILQTARTMPGDQAFDVQRHLDRWEPVLAALAAAIGGDPAARQEATEGLDGLTDTSDWAALAGVLRRVLAGERDPEALLPGLHPVHTAIVTRLLDALAGRVQLGPGAEAPSAEHSARP</sequence>
<dbReference type="Proteomes" id="UP000183642">
    <property type="component" value="Unassembled WGS sequence"/>
</dbReference>
<dbReference type="InterPro" id="IPR027417">
    <property type="entry name" value="P-loop_NTPase"/>
</dbReference>
<dbReference type="SUPFAM" id="SSF52540">
    <property type="entry name" value="P-loop containing nucleoside triphosphate hydrolases"/>
    <property type="match status" value="1"/>
</dbReference>
<feature type="compositionally biased region" description="Low complexity" evidence="1">
    <location>
        <begin position="302"/>
        <end position="323"/>
    </location>
</feature>
<keyword evidence="3" id="KW-1185">Reference proteome</keyword>
<reference evidence="3" key="1">
    <citation type="submission" date="2016-10" db="EMBL/GenBank/DDBJ databases">
        <authorList>
            <person name="Varghese N."/>
            <person name="Submissions S."/>
        </authorList>
    </citation>
    <scope>NUCLEOTIDE SEQUENCE [LARGE SCALE GENOMIC DNA]</scope>
    <source>
        <strain evidence="3">DSM 43161</strain>
    </source>
</reference>
<evidence type="ECO:0000256" key="1">
    <source>
        <dbReference type="SAM" id="MobiDB-lite"/>
    </source>
</evidence>
<dbReference type="Gene3D" id="3.40.50.300">
    <property type="entry name" value="P-loop containing nucleotide triphosphate hydrolases"/>
    <property type="match status" value="1"/>
</dbReference>
<dbReference type="Gene3D" id="1.25.40.10">
    <property type="entry name" value="Tetratricopeptide repeat domain"/>
    <property type="match status" value="1"/>
</dbReference>
<dbReference type="OrthoDB" id="3881650at2"/>